<dbReference type="Proteomes" id="UP000230233">
    <property type="component" value="Chromosome V"/>
</dbReference>
<dbReference type="Gene3D" id="1.20.1070.10">
    <property type="entry name" value="Rhodopsin 7-helix transmembrane proteins"/>
    <property type="match status" value="1"/>
</dbReference>
<sequence>MNDIQINGDPAYINYQFDPFTVPVLIAVVPLVYLVPTIAIVVKVIRAYVRNLVANKKDERINQHVFFVITLHLVTGVYLISPAMTAYFIALRPIGSDIEFVLVSWIFYSTHPIFKTQKVEPIAARTIVAMNNISINGDPAYINYKFDLYTVPVMTAILPLFYIIPTIFVLGKIIRFYIQSVIGKREESINRYVFFVIVLQLVMSFFYMSTDYTTIRIPATGIITNWCASVQPNHYIKTLFVLSGYFNFTAMLFPFLLSILRLIPVYYPIRTDEMCSKIVRFSIPFIFLFPLIFCVPLFPALGDCRQLLGTYQFGGIYFHWRGGWWDMRLAEPLIFNSIFWLSGCTIANVLLYKKLAKLQFRRQSIQLKKAERSLTFITLSMFPAYMTNLTLLVVFIFSPTSSAYLLALRPYGSDCDFVVVPWVFYMTHPMFREKKIVPIDVARAQAQTTV</sequence>
<keyword evidence="3" id="KW-1185">Reference proteome</keyword>
<feature type="transmembrane region" description="Helical" evidence="1">
    <location>
        <begin position="192"/>
        <end position="209"/>
    </location>
</feature>
<evidence type="ECO:0000313" key="2">
    <source>
        <dbReference type="EMBL" id="PIC28913.1"/>
    </source>
</evidence>
<dbReference type="Pfam" id="PF10322">
    <property type="entry name" value="7TM_GPCR_Sru"/>
    <property type="match status" value="2"/>
</dbReference>
<keyword evidence="1" id="KW-0472">Membrane</keyword>
<dbReference type="OrthoDB" id="5834539at2759"/>
<feature type="transmembrane region" description="Helical" evidence="1">
    <location>
        <begin position="149"/>
        <end position="171"/>
    </location>
</feature>
<evidence type="ECO:0008006" key="4">
    <source>
        <dbReference type="Google" id="ProtNLM"/>
    </source>
</evidence>
<feature type="transmembrane region" description="Helical" evidence="1">
    <location>
        <begin position="20"/>
        <end position="45"/>
    </location>
</feature>
<keyword evidence="1" id="KW-0812">Transmembrane</keyword>
<proteinExistence type="predicted"/>
<gene>
    <name evidence="2" type="primary">Cnig_chr_V.g20681</name>
    <name evidence="2" type="ORF">B9Z55_020681</name>
</gene>
<dbReference type="PANTHER" id="PTHR46045">
    <property type="entry name" value="SERPENTINE RECEPTOR, CLASS U-RELATED"/>
    <property type="match status" value="1"/>
</dbReference>
<protein>
    <recommendedName>
        <fullName evidence="4">Serpentine receptor class gamma</fullName>
    </recommendedName>
</protein>
<dbReference type="AlphaFoldDB" id="A0A2G5TNU9"/>
<feature type="transmembrane region" description="Helical" evidence="1">
    <location>
        <begin position="65"/>
        <end position="90"/>
    </location>
</feature>
<comment type="caution">
    <text evidence="2">The sequence shown here is derived from an EMBL/GenBank/DDBJ whole genome shotgun (WGS) entry which is preliminary data.</text>
</comment>
<dbReference type="EMBL" id="PDUG01000005">
    <property type="protein sequence ID" value="PIC28913.1"/>
    <property type="molecule type" value="Genomic_DNA"/>
</dbReference>
<reference evidence="3" key="1">
    <citation type="submission" date="2017-10" db="EMBL/GenBank/DDBJ databases">
        <title>Rapid genome shrinkage in a self-fertile nematode reveals novel sperm competition proteins.</title>
        <authorList>
            <person name="Yin D."/>
            <person name="Schwarz E.M."/>
            <person name="Thomas C.G."/>
            <person name="Felde R.L."/>
            <person name="Korf I.F."/>
            <person name="Cutter A.D."/>
            <person name="Schartner C.M."/>
            <person name="Ralston E.J."/>
            <person name="Meyer B.J."/>
            <person name="Haag E.S."/>
        </authorList>
    </citation>
    <scope>NUCLEOTIDE SEQUENCE [LARGE SCALE GENOMIC DNA]</scope>
    <source>
        <strain evidence="3">JU1422</strain>
    </source>
</reference>
<feature type="transmembrane region" description="Helical" evidence="1">
    <location>
        <begin position="373"/>
        <end position="397"/>
    </location>
</feature>
<evidence type="ECO:0000256" key="1">
    <source>
        <dbReference type="SAM" id="Phobius"/>
    </source>
</evidence>
<feature type="transmembrane region" description="Helical" evidence="1">
    <location>
        <begin position="281"/>
        <end position="301"/>
    </location>
</feature>
<feature type="transmembrane region" description="Helical" evidence="1">
    <location>
        <begin position="333"/>
        <end position="352"/>
    </location>
</feature>
<evidence type="ECO:0000313" key="3">
    <source>
        <dbReference type="Proteomes" id="UP000230233"/>
    </source>
</evidence>
<dbReference type="InterPro" id="IPR003839">
    <property type="entry name" value="7TM_GPCR_serpentine_rcpt_Sru"/>
</dbReference>
<dbReference type="PANTHER" id="PTHR46045:SF13">
    <property type="entry name" value="SERPENTINE RECEPTOR, CLASS U"/>
    <property type="match status" value="1"/>
</dbReference>
<organism evidence="2 3">
    <name type="scientific">Caenorhabditis nigoni</name>
    <dbReference type="NCBI Taxonomy" id="1611254"/>
    <lineage>
        <taxon>Eukaryota</taxon>
        <taxon>Metazoa</taxon>
        <taxon>Ecdysozoa</taxon>
        <taxon>Nematoda</taxon>
        <taxon>Chromadorea</taxon>
        <taxon>Rhabditida</taxon>
        <taxon>Rhabditina</taxon>
        <taxon>Rhabditomorpha</taxon>
        <taxon>Rhabditoidea</taxon>
        <taxon>Rhabditidae</taxon>
        <taxon>Peloderinae</taxon>
        <taxon>Caenorhabditis</taxon>
    </lineage>
</organism>
<keyword evidence="1" id="KW-1133">Transmembrane helix</keyword>
<name>A0A2G5TNU9_9PELO</name>
<dbReference type="STRING" id="1611254.A0A2G5TNU9"/>
<feature type="transmembrane region" description="Helical" evidence="1">
    <location>
        <begin position="245"/>
        <end position="269"/>
    </location>
</feature>
<accession>A0A2G5TNU9</accession>